<dbReference type="InterPro" id="IPR012337">
    <property type="entry name" value="RNaseH-like_sf"/>
</dbReference>
<comment type="caution">
    <text evidence="3">The sequence shown here is derived from an EMBL/GenBank/DDBJ whole genome shotgun (WGS) entry which is preliminary data.</text>
</comment>
<evidence type="ECO:0000313" key="4">
    <source>
        <dbReference type="Proteomes" id="UP000035425"/>
    </source>
</evidence>
<dbReference type="NCBIfam" id="NF033592">
    <property type="entry name" value="transpos_IS4_1"/>
    <property type="match status" value="1"/>
</dbReference>
<evidence type="ECO:0000259" key="2">
    <source>
        <dbReference type="Pfam" id="PF13006"/>
    </source>
</evidence>
<dbReference type="InterPro" id="IPR024473">
    <property type="entry name" value="Transposases_IS4_N"/>
</dbReference>
<gene>
    <name evidence="3" type="ORF">FrCorBMG51_10440</name>
</gene>
<feature type="domain" description="Transposase IS4-like" evidence="1">
    <location>
        <begin position="136"/>
        <end position="367"/>
    </location>
</feature>
<evidence type="ECO:0000259" key="1">
    <source>
        <dbReference type="Pfam" id="PF01609"/>
    </source>
</evidence>
<accession>A0ABR5F4K3</accession>
<proteinExistence type="predicted"/>
<dbReference type="InterPro" id="IPR047952">
    <property type="entry name" value="Transpos_IS4"/>
</dbReference>
<dbReference type="Proteomes" id="UP000035425">
    <property type="component" value="Unassembled WGS sequence"/>
</dbReference>
<dbReference type="InterPro" id="IPR002559">
    <property type="entry name" value="Transposase_11"/>
</dbReference>
<organism evidence="3 4">
    <name type="scientific">Protofrankia coriariae</name>
    <dbReference type="NCBI Taxonomy" id="1562887"/>
    <lineage>
        <taxon>Bacteria</taxon>
        <taxon>Bacillati</taxon>
        <taxon>Actinomycetota</taxon>
        <taxon>Actinomycetes</taxon>
        <taxon>Frankiales</taxon>
        <taxon>Frankiaceae</taxon>
        <taxon>Protofrankia</taxon>
    </lineage>
</organism>
<evidence type="ECO:0008006" key="5">
    <source>
        <dbReference type="Google" id="ProtNLM"/>
    </source>
</evidence>
<keyword evidence="4" id="KW-1185">Reference proteome</keyword>
<dbReference type="Pfam" id="PF13006">
    <property type="entry name" value="Nterm_IS4"/>
    <property type="match status" value="1"/>
</dbReference>
<name>A0ABR5F4K3_9ACTN</name>
<reference evidence="3 4" key="1">
    <citation type="submission" date="2014-12" db="EMBL/GenBank/DDBJ databases">
        <title>Frankia sp. BMG5.1 draft genome.</title>
        <authorList>
            <person name="Gtari M."/>
            <person name="Ghodhbane-Gtari F."/>
            <person name="Nouioui I."/>
            <person name="Ktari A."/>
            <person name="Hezbri K."/>
            <person name="Mimouni W."/>
            <person name="Sbissi I."/>
            <person name="Ayari A."/>
            <person name="Yamanaka T."/>
            <person name="Normand P."/>
            <person name="Tisa L.S."/>
            <person name="Boudabous A."/>
        </authorList>
    </citation>
    <scope>NUCLEOTIDE SEQUENCE [LARGE SCALE GENOMIC DNA]</scope>
    <source>
        <strain evidence="3 4">BMG5.1</strain>
    </source>
</reference>
<evidence type="ECO:0000313" key="3">
    <source>
        <dbReference type="EMBL" id="KLL11615.1"/>
    </source>
</evidence>
<sequence length="424" mass="47040">MNSADESSAAGRLTDHISVGVLARVISREVVDEVLVETGKKEQRVRRLPAHVVVYFVVSLAVFRDGYEEVMRRLVGGLRLMRVWRDEWTVPSTSALSQARERLGEEPLKMLFERVAVPLAKLSTPGAWLRSWRLMAIDGVNIDVPDTAENLTVFEKARGGTRRPFPQIRSVGLAECGTHAVVAATTGTIRDGERELAGRLLGSVEPDMLITADRGFFSFELWADFMVTGAALLWRVSAHMKLPPEAVLADGSYLSTITSKKNRGSSWRIPLAAVDDPRDASHIPVRVIEYTVATGDGTSSETFRLVTTILDPADATALELAAVYQQRWEYELSLKEIETQLLAPGAGLRSKSPKMVRQEFWGLLLAHYAIRALMVEAADTDGIDPDRLSFQRTLNIVRRQITDQAAFSPLDTRAGDHQSHRRDP</sequence>
<dbReference type="PANTHER" id="PTHR37529">
    <property type="entry name" value="TRANSPOSASE INSG FOR INSERTION SEQUENCE ELEMENT IS4-RELATED"/>
    <property type="match status" value="1"/>
</dbReference>
<dbReference type="SUPFAM" id="SSF53098">
    <property type="entry name" value="Ribonuclease H-like"/>
    <property type="match status" value="1"/>
</dbReference>
<dbReference type="Pfam" id="PF01609">
    <property type="entry name" value="DDE_Tnp_1"/>
    <property type="match status" value="1"/>
</dbReference>
<protein>
    <recommendedName>
        <fullName evidence="5">Transposase, IS4 family</fullName>
    </recommendedName>
</protein>
<feature type="domain" description="Transposase IS4 N-terminal" evidence="2">
    <location>
        <begin position="17"/>
        <end position="113"/>
    </location>
</feature>
<dbReference type="PANTHER" id="PTHR37529:SF1">
    <property type="entry name" value="TRANSPOSASE INSG FOR INSERTION SEQUENCE ELEMENT IS4-RELATED"/>
    <property type="match status" value="1"/>
</dbReference>
<dbReference type="EMBL" id="JWIO01000014">
    <property type="protein sequence ID" value="KLL11615.1"/>
    <property type="molecule type" value="Genomic_DNA"/>
</dbReference>